<dbReference type="AlphaFoldDB" id="A0A8J3IGD7"/>
<dbReference type="PROSITE" id="PS50110">
    <property type="entry name" value="RESPONSE_REGULATORY"/>
    <property type="match status" value="1"/>
</dbReference>
<dbReference type="Pfam" id="PF00072">
    <property type="entry name" value="Response_reg"/>
    <property type="match status" value="1"/>
</dbReference>
<evidence type="ECO:0000256" key="3">
    <source>
        <dbReference type="PROSITE-ProRule" id="PRU00169"/>
    </source>
</evidence>
<evidence type="ECO:0000313" key="7">
    <source>
        <dbReference type="Proteomes" id="UP000597444"/>
    </source>
</evidence>
<dbReference type="PANTHER" id="PTHR43214:SF43">
    <property type="entry name" value="TWO-COMPONENT RESPONSE REGULATOR"/>
    <property type="match status" value="1"/>
</dbReference>
<keyword evidence="7" id="KW-1185">Reference proteome</keyword>
<dbReference type="Gene3D" id="3.40.50.2300">
    <property type="match status" value="1"/>
</dbReference>
<dbReference type="EMBL" id="BNJK01000001">
    <property type="protein sequence ID" value="GHO90255.1"/>
    <property type="molecule type" value="Genomic_DNA"/>
</dbReference>
<gene>
    <name evidence="6" type="ORF">KSF_003030</name>
</gene>
<dbReference type="InterPro" id="IPR058245">
    <property type="entry name" value="NreC/VraR/RcsB-like_REC"/>
</dbReference>
<protein>
    <submittedName>
        <fullName evidence="6">DNA-binding response regulator</fullName>
    </submittedName>
</protein>
<dbReference type="PRINTS" id="PR00038">
    <property type="entry name" value="HTHLUXR"/>
</dbReference>
<name>A0A8J3IGD7_9CHLR</name>
<dbReference type="Pfam" id="PF00196">
    <property type="entry name" value="GerE"/>
    <property type="match status" value="1"/>
</dbReference>
<dbReference type="InterPro" id="IPR011006">
    <property type="entry name" value="CheY-like_superfamily"/>
</dbReference>
<feature type="modified residue" description="4-aspartylphosphate" evidence="3">
    <location>
        <position position="56"/>
    </location>
</feature>
<keyword evidence="2 6" id="KW-0238">DNA-binding</keyword>
<dbReference type="SMART" id="SM00421">
    <property type="entry name" value="HTH_LUXR"/>
    <property type="match status" value="1"/>
</dbReference>
<keyword evidence="1 3" id="KW-0597">Phosphoprotein</keyword>
<dbReference type="GO" id="GO:0000160">
    <property type="term" value="P:phosphorelay signal transduction system"/>
    <property type="evidence" value="ECO:0007669"/>
    <property type="project" value="InterPro"/>
</dbReference>
<feature type="domain" description="HTH luxR-type" evidence="4">
    <location>
        <begin position="150"/>
        <end position="215"/>
    </location>
</feature>
<evidence type="ECO:0000259" key="5">
    <source>
        <dbReference type="PROSITE" id="PS50110"/>
    </source>
</evidence>
<dbReference type="InterPro" id="IPR039420">
    <property type="entry name" value="WalR-like"/>
</dbReference>
<reference evidence="6" key="1">
    <citation type="submission" date="2020-10" db="EMBL/GenBank/DDBJ databases">
        <title>Taxonomic study of unclassified bacteria belonging to the class Ktedonobacteria.</title>
        <authorList>
            <person name="Yabe S."/>
            <person name="Wang C.M."/>
            <person name="Zheng Y."/>
            <person name="Sakai Y."/>
            <person name="Cavaletti L."/>
            <person name="Monciardini P."/>
            <person name="Donadio S."/>
        </authorList>
    </citation>
    <scope>NUCLEOTIDE SEQUENCE</scope>
    <source>
        <strain evidence="6">ID150040</strain>
    </source>
</reference>
<dbReference type="SUPFAM" id="SSF52172">
    <property type="entry name" value="CheY-like"/>
    <property type="match status" value="1"/>
</dbReference>
<dbReference type="PANTHER" id="PTHR43214">
    <property type="entry name" value="TWO-COMPONENT RESPONSE REGULATOR"/>
    <property type="match status" value="1"/>
</dbReference>
<comment type="caution">
    <text evidence="6">The sequence shown here is derived from an EMBL/GenBank/DDBJ whole genome shotgun (WGS) entry which is preliminary data.</text>
</comment>
<dbReference type="CDD" id="cd06170">
    <property type="entry name" value="LuxR_C_like"/>
    <property type="match status" value="1"/>
</dbReference>
<feature type="domain" description="Response regulatory" evidence="5">
    <location>
        <begin position="5"/>
        <end position="121"/>
    </location>
</feature>
<dbReference type="InterPro" id="IPR000792">
    <property type="entry name" value="Tscrpt_reg_LuxR_C"/>
</dbReference>
<proteinExistence type="predicted"/>
<dbReference type="Proteomes" id="UP000597444">
    <property type="component" value="Unassembled WGS sequence"/>
</dbReference>
<dbReference type="InterPro" id="IPR001789">
    <property type="entry name" value="Sig_transdc_resp-reg_receiver"/>
</dbReference>
<dbReference type="SMART" id="SM00448">
    <property type="entry name" value="REC"/>
    <property type="match status" value="1"/>
</dbReference>
<dbReference type="PROSITE" id="PS50043">
    <property type="entry name" value="HTH_LUXR_2"/>
    <property type="match status" value="1"/>
</dbReference>
<evidence type="ECO:0000256" key="1">
    <source>
        <dbReference type="ARBA" id="ARBA00022553"/>
    </source>
</evidence>
<dbReference type="CDD" id="cd17535">
    <property type="entry name" value="REC_NarL-like"/>
    <property type="match status" value="1"/>
</dbReference>
<dbReference type="RefSeq" id="WP_220201234.1">
    <property type="nucleotide sequence ID" value="NZ_BNJK01000001.1"/>
</dbReference>
<accession>A0A8J3IGD7</accession>
<evidence type="ECO:0000259" key="4">
    <source>
        <dbReference type="PROSITE" id="PS50043"/>
    </source>
</evidence>
<sequence>MEPICIVIADDHPLFRDGLRALLESVPDTRVIGEATTGTEVIEEAQALQPDLILMDIKMPGTNGIEATRRILQTSPHIRILILTMFEDDESVFAAIRAGARGYLLKGAVQEETLRAIRAVARGEAIFGPAVASRLTHYFSSMQPTGKSGPTHFFPELTEREYEILTLIAQRKSNAEIAVQLILSPKTVRNHVSNILSKLQVADRAEAMRAAWTAGLGQFPSEDL</sequence>
<dbReference type="GO" id="GO:0006355">
    <property type="term" value="P:regulation of DNA-templated transcription"/>
    <property type="evidence" value="ECO:0007669"/>
    <property type="project" value="InterPro"/>
</dbReference>
<dbReference type="GO" id="GO:0003677">
    <property type="term" value="F:DNA binding"/>
    <property type="evidence" value="ECO:0007669"/>
    <property type="project" value="UniProtKB-KW"/>
</dbReference>
<evidence type="ECO:0000256" key="2">
    <source>
        <dbReference type="ARBA" id="ARBA00023125"/>
    </source>
</evidence>
<evidence type="ECO:0000313" key="6">
    <source>
        <dbReference type="EMBL" id="GHO90255.1"/>
    </source>
</evidence>
<dbReference type="SUPFAM" id="SSF46894">
    <property type="entry name" value="C-terminal effector domain of the bipartite response regulators"/>
    <property type="match status" value="1"/>
</dbReference>
<organism evidence="6 7">
    <name type="scientific">Reticulibacter mediterranei</name>
    <dbReference type="NCBI Taxonomy" id="2778369"/>
    <lineage>
        <taxon>Bacteria</taxon>
        <taxon>Bacillati</taxon>
        <taxon>Chloroflexota</taxon>
        <taxon>Ktedonobacteria</taxon>
        <taxon>Ktedonobacterales</taxon>
        <taxon>Reticulibacteraceae</taxon>
        <taxon>Reticulibacter</taxon>
    </lineage>
</organism>
<dbReference type="InterPro" id="IPR016032">
    <property type="entry name" value="Sig_transdc_resp-reg_C-effctor"/>
</dbReference>